<dbReference type="VEuPathDB" id="FungiDB:PV06_05662"/>
<sequence length="285" mass="30485">MTMTMETTPNVRILVINPNTSTHMTDALRPVLEDLQMPFVQYTFFTSPTPGIPSINSPEDAAESAEICLPSLIPLLPHHDAFLVACYSRHPLVTQLKRECKKLSRAATAGSEGRGANKHVTGIFEASVLSSLALIDDAEGEGFGIVSTGKVWEKALQTAVGGFLGESGDGDGNPTEKSRFYGCETTGLNASELHDLPADQVRGKMMEATKRVLRRGQQQHASEEIKSKSKVKAICLGCAGMVGLEDAVRQACVEELGHEEAKDVCIVDGVKAGVALLCSLARTGF</sequence>
<dbReference type="PANTHER" id="PTHR28047">
    <property type="entry name" value="PROTEIN DCG1"/>
    <property type="match status" value="1"/>
</dbReference>
<dbReference type="Proteomes" id="UP000053342">
    <property type="component" value="Unassembled WGS sequence"/>
</dbReference>
<evidence type="ECO:0000256" key="1">
    <source>
        <dbReference type="ARBA" id="ARBA00038414"/>
    </source>
</evidence>
<dbReference type="RefSeq" id="XP_016262294.1">
    <property type="nucleotide sequence ID" value="XM_016406690.1"/>
</dbReference>
<reference evidence="2 3" key="1">
    <citation type="submission" date="2015-01" db="EMBL/GenBank/DDBJ databases">
        <title>The Genome Sequence of Exophiala oligosperma CBS72588.</title>
        <authorList>
            <consortium name="The Broad Institute Genomics Platform"/>
            <person name="Cuomo C."/>
            <person name="de Hoog S."/>
            <person name="Gorbushina A."/>
            <person name="Stielow B."/>
            <person name="Teixiera M."/>
            <person name="Abouelleil A."/>
            <person name="Chapman S.B."/>
            <person name="Priest M."/>
            <person name="Young S.K."/>
            <person name="Wortman J."/>
            <person name="Nusbaum C."/>
            <person name="Birren B."/>
        </authorList>
    </citation>
    <scope>NUCLEOTIDE SEQUENCE [LARGE SCALE GENOMIC DNA]</scope>
    <source>
        <strain evidence="2 3">CBS 72588</strain>
    </source>
</reference>
<dbReference type="InterPro" id="IPR052186">
    <property type="entry name" value="Hydantoin_racemase-like"/>
</dbReference>
<dbReference type="GO" id="GO:0047661">
    <property type="term" value="F:amino-acid racemase activity"/>
    <property type="evidence" value="ECO:0007669"/>
    <property type="project" value="InterPro"/>
</dbReference>
<evidence type="ECO:0000313" key="2">
    <source>
        <dbReference type="EMBL" id="KIW42078.1"/>
    </source>
</evidence>
<proteinExistence type="inferred from homology"/>
<dbReference type="HOGENOM" id="CLU_053002_1_1_1"/>
<gene>
    <name evidence="2" type="ORF">PV06_05662</name>
</gene>
<protein>
    <recommendedName>
        <fullName evidence="4">DCG1-like protein</fullName>
    </recommendedName>
</protein>
<keyword evidence="3" id="KW-1185">Reference proteome</keyword>
<dbReference type="PANTHER" id="PTHR28047:SF5">
    <property type="entry name" value="PROTEIN DCG1"/>
    <property type="match status" value="1"/>
</dbReference>
<organism evidence="2 3">
    <name type="scientific">Exophiala oligosperma</name>
    <dbReference type="NCBI Taxonomy" id="215243"/>
    <lineage>
        <taxon>Eukaryota</taxon>
        <taxon>Fungi</taxon>
        <taxon>Dikarya</taxon>
        <taxon>Ascomycota</taxon>
        <taxon>Pezizomycotina</taxon>
        <taxon>Eurotiomycetes</taxon>
        <taxon>Chaetothyriomycetidae</taxon>
        <taxon>Chaetothyriales</taxon>
        <taxon>Herpotrichiellaceae</taxon>
        <taxon>Exophiala</taxon>
    </lineage>
</organism>
<accession>A0A0D2DGF8</accession>
<dbReference type="InterPro" id="IPR053714">
    <property type="entry name" value="Iso_Racemase_Enz_sf"/>
</dbReference>
<dbReference type="Pfam" id="PF01177">
    <property type="entry name" value="Asp_Glu_race"/>
    <property type="match status" value="1"/>
</dbReference>
<dbReference type="EMBL" id="KN847336">
    <property type="protein sequence ID" value="KIW42078.1"/>
    <property type="molecule type" value="Genomic_DNA"/>
</dbReference>
<evidence type="ECO:0000313" key="3">
    <source>
        <dbReference type="Proteomes" id="UP000053342"/>
    </source>
</evidence>
<dbReference type="Gene3D" id="3.40.50.12500">
    <property type="match status" value="1"/>
</dbReference>
<dbReference type="STRING" id="215243.A0A0D2DGF8"/>
<comment type="similarity">
    <text evidence="1">Belongs to the HyuE racemase family.</text>
</comment>
<evidence type="ECO:0008006" key="4">
    <source>
        <dbReference type="Google" id="ProtNLM"/>
    </source>
</evidence>
<dbReference type="InterPro" id="IPR015942">
    <property type="entry name" value="Asp/Glu/hydantoin_racemase"/>
</dbReference>
<dbReference type="AlphaFoldDB" id="A0A0D2DGF8"/>
<name>A0A0D2DGF8_9EURO</name>
<dbReference type="OrthoDB" id="412018at2759"/>
<dbReference type="GeneID" id="27357736"/>